<sequence length="175" mass="17818">MLGDLGGHRGASGSHLPRKEFVRPLVRGPVGRAGPMGPPGPAGNPGRKISCYRVDPESGHISVVYDELAGDVDDLGPFTGPPGRDGTTLAAVEVVDGEIVAHDSNGNATHVDLGPLQRSRAGVRGDVGPRGNHIVSCETNSIGELTMGLSGGGVVNLGFVGGRRGPSGRDHVGPR</sequence>
<feature type="region of interest" description="Disordered" evidence="1">
    <location>
        <begin position="1"/>
        <end position="47"/>
    </location>
</feature>
<organism evidence="2 3">
    <name type="scientific">Sphaeroforma arctica JP610</name>
    <dbReference type="NCBI Taxonomy" id="667725"/>
    <lineage>
        <taxon>Eukaryota</taxon>
        <taxon>Ichthyosporea</taxon>
        <taxon>Ichthyophonida</taxon>
        <taxon>Sphaeroforma</taxon>
    </lineage>
</organism>
<evidence type="ECO:0000256" key="1">
    <source>
        <dbReference type="SAM" id="MobiDB-lite"/>
    </source>
</evidence>
<protein>
    <submittedName>
        <fullName evidence="2">Uncharacterized protein</fullName>
    </submittedName>
</protein>
<reference evidence="2 3" key="1">
    <citation type="submission" date="2011-02" db="EMBL/GenBank/DDBJ databases">
        <title>The Genome Sequence of Sphaeroforma arctica JP610.</title>
        <authorList>
            <consortium name="The Broad Institute Genome Sequencing Platform"/>
            <person name="Russ C."/>
            <person name="Cuomo C."/>
            <person name="Young S.K."/>
            <person name="Zeng Q."/>
            <person name="Gargeya S."/>
            <person name="Alvarado L."/>
            <person name="Berlin A."/>
            <person name="Chapman S.B."/>
            <person name="Chen Z."/>
            <person name="Freedman E."/>
            <person name="Gellesch M."/>
            <person name="Goldberg J."/>
            <person name="Griggs A."/>
            <person name="Gujja S."/>
            <person name="Heilman E."/>
            <person name="Heiman D."/>
            <person name="Howarth C."/>
            <person name="Mehta T."/>
            <person name="Neiman D."/>
            <person name="Pearson M."/>
            <person name="Roberts A."/>
            <person name="Saif S."/>
            <person name="Shea T."/>
            <person name="Shenoy N."/>
            <person name="Sisk P."/>
            <person name="Stolte C."/>
            <person name="Sykes S."/>
            <person name="White J."/>
            <person name="Yandava C."/>
            <person name="Burger G."/>
            <person name="Gray M.W."/>
            <person name="Holland P.W.H."/>
            <person name="King N."/>
            <person name="Lang F.B.F."/>
            <person name="Roger A.J."/>
            <person name="Ruiz-Trillo I."/>
            <person name="Haas B."/>
            <person name="Nusbaum C."/>
            <person name="Birren B."/>
        </authorList>
    </citation>
    <scope>NUCLEOTIDE SEQUENCE [LARGE SCALE GENOMIC DNA]</scope>
    <source>
        <strain evidence="2 3">JP610</strain>
    </source>
</reference>
<dbReference type="Gene3D" id="1.20.5.320">
    <property type="entry name" value="6-Phosphogluconate Dehydrogenase, domain 3"/>
    <property type="match status" value="1"/>
</dbReference>
<dbReference type="RefSeq" id="XP_014143316.1">
    <property type="nucleotide sequence ID" value="XM_014287841.1"/>
</dbReference>
<keyword evidence="3" id="KW-1185">Reference proteome</keyword>
<dbReference type="EMBL" id="KQ255197">
    <property type="protein sequence ID" value="KNC69414.1"/>
    <property type="molecule type" value="Genomic_DNA"/>
</dbReference>
<gene>
    <name evidence="2" type="ORF">SARC_18075</name>
</gene>
<feature type="non-terminal residue" evidence="2">
    <location>
        <position position="175"/>
    </location>
</feature>
<feature type="compositionally biased region" description="Gly residues" evidence="1">
    <location>
        <begin position="1"/>
        <end position="10"/>
    </location>
</feature>
<evidence type="ECO:0000313" key="3">
    <source>
        <dbReference type="Proteomes" id="UP000054560"/>
    </source>
</evidence>
<name>A0A0L0EYE3_9EUKA</name>
<evidence type="ECO:0000313" key="2">
    <source>
        <dbReference type="EMBL" id="KNC69414.1"/>
    </source>
</evidence>
<dbReference type="AlphaFoldDB" id="A0A0L0EYE3"/>
<dbReference type="Proteomes" id="UP000054560">
    <property type="component" value="Unassembled WGS sequence"/>
</dbReference>
<accession>A0A0L0EYE3</accession>
<feature type="compositionally biased region" description="Low complexity" evidence="1">
    <location>
        <begin position="26"/>
        <end position="35"/>
    </location>
</feature>
<dbReference type="GeneID" id="25918579"/>
<proteinExistence type="predicted"/>